<evidence type="ECO:0000256" key="4">
    <source>
        <dbReference type="ARBA" id="ARBA00023015"/>
    </source>
</evidence>
<keyword evidence="6" id="KW-0539">Nucleus</keyword>
<keyword evidence="9" id="KW-1185">Reference proteome</keyword>
<dbReference type="PANTHER" id="PTHR13581">
    <property type="entry name" value="MRG-BINDING PROTEIN"/>
    <property type="match status" value="1"/>
</dbReference>
<comment type="similarity">
    <text evidence="2">Belongs to the EAF7 family.</text>
</comment>
<evidence type="ECO:0000256" key="3">
    <source>
        <dbReference type="ARBA" id="ARBA00022853"/>
    </source>
</evidence>
<proteinExistence type="inferred from homology"/>
<feature type="compositionally biased region" description="Basic residues" evidence="7">
    <location>
        <begin position="158"/>
        <end position="170"/>
    </location>
</feature>
<comment type="caution">
    <text evidence="8">The sequence shown here is derived from an EMBL/GenBank/DDBJ whole genome shotgun (WGS) entry which is preliminary data.</text>
</comment>
<comment type="subcellular location">
    <subcellularLocation>
        <location evidence="1">Nucleus</location>
    </subcellularLocation>
</comment>
<accession>A0A4S4LFG2</accession>
<evidence type="ECO:0000313" key="9">
    <source>
        <dbReference type="Proteomes" id="UP000308199"/>
    </source>
</evidence>
<evidence type="ECO:0000256" key="1">
    <source>
        <dbReference type="ARBA" id="ARBA00004123"/>
    </source>
</evidence>
<feature type="compositionally biased region" description="Basic residues" evidence="7">
    <location>
        <begin position="237"/>
        <end position="247"/>
    </location>
</feature>
<gene>
    <name evidence="8" type="ORF">EW145_g2655</name>
</gene>
<dbReference type="GO" id="GO:0035267">
    <property type="term" value="C:NuA4 histone acetyltransferase complex"/>
    <property type="evidence" value="ECO:0007669"/>
    <property type="project" value="TreeGrafter"/>
</dbReference>
<organism evidence="8 9">
    <name type="scientific">Phellinidium pouzarii</name>
    <dbReference type="NCBI Taxonomy" id="167371"/>
    <lineage>
        <taxon>Eukaryota</taxon>
        <taxon>Fungi</taxon>
        <taxon>Dikarya</taxon>
        <taxon>Basidiomycota</taxon>
        <taxon>Agaricomycotina</taxon>
        <taxon>Agaricomycetes</taxon>
        <taxon>Hymenochaetales</taxon>
        <taxon>Hymenochaetaceae</taxon>
        <taxon>Phellinidium</taxon>
    </lineage>
</organism>
<dbReference type="GO" id="GO:0005634">
    <property type="term" value="C:nucleus"/>
    <property type="evidence" value="ECO:0007669"/>
    <property type="project" value="UniProtKB-SubCell"/>
</dbReference>
<feature type="compositionally biased region" description="Pro residues" evidence="7">
    <location>
        <begin position="142"/>
        <end position="151"/>
    </location>
</feature>
<feature type="compositionally biased region" description="Low complexity" evidence="7">
    <location>
        <begin position="89"/>
        <end position="99"/>
    </location>
</feature>
<dbReference type="GO" id="GO:0006357">
    <property type="term" value="P:regulation of transcription by RNA polymerase II"/>
    <property type="evidence" value="ECO:0007669"/>
    <property type="project" value="TreeGrafter"/>
</dbReference>
<keyword evidence="3" id="KW-0156">Chromatin regulator</keyword>
<dbReference type="EMBL" id="SGPK01000097">
    <property type="protein sequence ID" value="THH08500.1"/>
    <property type="molecule type" value="Genomic_DNA"/>
</dbReference>
<dbReference type="PANTHER" id="PTHR13581:SF5">
    <property type="entry name" value="MRG_MORF4L-BINDING PROTEIN"/>
    <property type="match status" value="1"/>
</dbReference>
<feature type="compositionally biased region" description="Acidic residues" evidence="7">
    <location>
        <begin position="216"/>
        <end position="227"/>
    </location>
</feature>
<evidence type="ECO:0000313" key="8">
    <source>
        <dbReference type="EMBL" id="THH08500.1"/>
    </source>
</evidence>
<keyword evidence="4" id="KW-0805">Transcription regulation</keyword>
<dbReference type="Proteomes" id="UP000308199">
    <property type="component" value="Unassembled WGS sequence"/>
</dbReference>
<dbReference type="Pfam" id="PF07904">
    <property type="entry name" value="Eaf7"/>
    <property type="match status" value="1"/>
</dbReference>
<evidence type="ECO:0000256" key="6">
    <source>
        <dbReference type="ARBA" id="ARBA00023242"/>
    </source>
</evidence>
<keyword evidence="5" id="KW-0804">Transcription</keyword>
<reference evidence="8 9" key="1">
    <citation type="submission" date="2019-02" db="EMBL/GenBank/DDBJ databases">
        <title>Genome sequencing of the rare red list fungi Phellinidium pouzarii.</title>
        <authorList>
            <person name="Buettner E."/>
            <person name="Kellner H."/>
        </authorList>
    </citation>
    <scope>NUCLEOTIDE SEQUENCE [LARGE SCALE GENOMIC DNA]</scope>
    <source>
        <strain evidence="8 9">DSM 108285</strain>
    </source>
</reference>
<name>A0A4S4LFG2_9AGAM</name>
<evidence type="ECO:0000256" key="5">
    <source>
        <dbReference type="ARBA" id="ARBA00023163"/>
    </source>
</evidence>
<evidence type="ECO:0000256" key="7">
    <source>
        <dbReference type="SAM" id="MobiDB-lite"/>
    </source>
</evidence>
<protein>
    <recommendedName>
        <fullName evidence="10">Chromatin modification-related protein EAF7</fullName>
    </recommendedName>
</protein>
<feature type="region of interest" description="Disordered" evidence="7">
    <location>
        <begin position="139"/>
        <end position="261"/>
    </location>
</feature>
<dbReference type="OrthoDB" id="5595141at2759"/>
<evidence type="ECO:0008006" key="10">
    <source>
        <dbReference type="Google" id="ProtNLM"/>
    </source>
</evidence>
<dbReference type="GO" id="GO:0006325">
    <property type="term" value="P:chromatin organization"/>
    <property type="evidence" value="ECO:0007669"/>
    <property type="project" value="UniProtKB-KW"/>
</dbReference>
<dbReference type="InterPro" id="IPR012423">
    <property type="entry name" value="Eaf7/MRGBP"/>
</dbReference>
<dbReference type="AlphaFoldDB" id="A0A4S4LFG2"/>
<feature type="region of interest" description="Disordered" evidence="7">
    <location>
        <begin position="86"/>
        <end position="112"/>
    </location>
</feature>
<sequence>MDIDIHAPDSDAQSQDVNVLDTVDGEVHFFRALMRTRPVGVNRYFHIISMQAAIEKGTRRAVPIDNIWRKLESCYNLDALETLEAEYEQNTNSSSSSTPQPTPSPKPGQNLATHPFFRTEFVLPTDVYIDELIATRRVRVTPSPPSSPARSPPVSRVPAKRGRGRKRKASKANLAGLVSGDSDSSDLTQQSGEEGGAGRTPSDRRGASVATGTDAGSEDMQDEDEDKTEVPDASNIKPRKGGRKPGRGRGSGRGSGRKRKR</sequence>
<evidence type="ECO:0000256" key="2">
    <source>
        <dbReference type="ARBA" id="ARBA00007117"/>
    </source>
</evidence>